<dbReference type="RefSeq" id="WP_210231476.1">
    <property type="nucleotide sequence ID" value="NZ_CP076022.1"/>
</dbReference>
<keyword evidence="2" id="KW-1185">Reference proteome</keyword>
<dbReference type="KEGG" id="ajg:KKR91_01360"/>
<dbReference type="AlphaFoldDB" id="A0A975M5M3"/>
<sequence length="60" mass="6487">MIAVENLEAGMMILLEGRKKAVEVLMVDNHANPNRYQIGHYGKGFAVTGMEAGTLVQLVG</sequence>
<evidence type="ECO:0000313" key="2">
    <source>
        <dbReference type="Proteomes" id="UP000676885"/>
    </source>
</evidence>
<evidence type="ECO:0000313" key="1">
    <source>
        <dbReference type="EMBL" id="QWC10332.1"/>
    </source>
</evidence>
<reference evidence="1 2" key="1">
    <citation type="submission" date="2021-05" db="EMBL/GenBank/DDBJ databases">
        <title>Novel species in genus Arthrobacter.</title>
        <authorList>
            <person name="Zhang G."/>
        </authorList>
    </citation>
    <scope>NUCLEOTIDE SEQUENCE [LARGE SCALE GENOMIC DNA]</scope>
    <source>
        <strain evidence="2">zg-ZUI227</strain>
    </source>
</reference>
<protein>
    <submittedName>
        <fullName evidence="1">Uncharacterized protein</fullName>
    </submittedName>
</protein>
<proteinExistence type="predicted"/>
<dbReference type="Proteomes" id="UP000676885">
    <property type="component" value="Chromosome"/>
</dbReference>
<accession>A0A975M5M3</accession>
<dbReference type="EMBL" id="CP076022">
    <property type="protein sequence ID" value="QWC10332.1"/>
    <property type="molecule type" value="Genomic_DNA"/>
</dbReference>
<name>A0A975M5M3_9MICC</name>
<gene>
    <name evidence="1" type="ORF">KKR91_01360</name>
</gene>
<organism evidence="1 2">
    <name type="scientific">Arthrobacter jiangjiafuii</name>
    <dbReference type="NCBI Taxonomy" id="2817475"/>
    <lineage>
        <taxon>Bacteria</taxon>
        <taxon>Bacillati</taxon>
        <taxon>Actinomycetota</taxon>
        <taxon>Actinomycetes</taxon>
        <taxon>Micrococcales</taxon>
        <taxon>Micrococcaceae</taxon>
        <taxon>Arthrobacter</taxon>
    </lineage>
</organism>